<organism evidence="1 2">
    <name type="scientific">Neurospora tetraspora</name>
    <dbReference type="NCBI Taxonomy" id="94610"/>
    <lineage>
        <taxon>Eukaryota</taxon>
        <taxon>Fungi</taxon>
        <taxon>Dikarya</taxon>
        <taxon>Ascomycota</taxon>
        <taxon>Pezizomycotina</taxon>
        <taxon>Sordariomycetes</taxon>
        <taxon>Sordariomycetidae</taxon>
        <taxon>Sordariales</taxon>
        <taxon>Sordariaceae</taxon>
        <taxon>Neurospora</taxon>
    </lineage>
</organism>
<evidence type="ECO:0000313" key="1">
    <source>
        <dbReference type="EMBL" id="KAK3352011.1"/>
    </source>
</evidence>
<accession>A0AAE0JMK9</accession>
<dbReference type="EMBL" id="JAUEPP010000002">
    <property type="protein sequence ID" value="KAK3352011.1"/>
    <property type="molecule type" value="Genomic_DNA"/>
</dbReference>
<reference evidence="1" key="1">
    <citation type="journal article" date="2023" name="Mol. Phylogenet. Evol.">
        <title>Genome-scale phylogeny and comparative genomics of the fungal order Sordariales.</title>
        <authorList>
            <person name="Hensen N."/>
            <person name="Bonometti L."/>
            <person name="Westerberg I."/>
            <person name="Brannstrom I.O."/>
            <person name="Guillou S."/>
            <person name="Cros-Aarteil S."/>
            <person name="Calhoun S."/>
            <person name="Haridas S."/>
            <person name="Kuo A."/>
            <person name="Mondo S."/>
            <person name="Pangilinan J."/>
            <person name="Riley R."/>
            <person name="LaButti K."/>
            <person name="Andreopoulos B."/>
            <person name="Lipzen A."/>
            <person name="Chen C."/>
            <person name="Yan M."/>
            <person name="Daum C."/>
            <person name="Ng V."/>
            <person name="Clum A."/>
            <person name="Steindorff A."/>
            <person name="Ohm R.A."/>
            <person name="Martin F."/>
            <person name="Silar P."/>
            <person name="Natvig D.O."/>
            <person name="Lalanne C."/>
            <person name="Gautier V."/>
            <person name="Ament-Velasquez S.L."/>
            <person name="Kruys A."/>
            <person name="Hutchinson M.I."/>
            <person name="Powell A.J."/>
            <person name="Barry K."/>
            <person name="Miller A.N."/>
            <person name="Grigoriev I.V."/>
            <person name="Debuchy R."/>
            <person name="Gladieux P."/>
            <person name="Hiltunen Thoren M."/>
            <person name="Johannesson H."/>
        </authorList>
    </citation>
    <scope>NUCLEOTIDE SEQUENCE</scope>
    <source>
        <strain evidence="1">CBS 560.94</strain>
    </source>
</reference>
<dbReference type="RefSeq" id="XP_062685306.1">
    <property type="nucleotide sequence ID" value="XM_062820956.1"/>
</dbReference>
<dbReference type="AlphaFoldDB" id="A0AAE0JMK9"/>
<protein>
    <submittedName>
        <fullName evidence="1">Uncharacterized protein</fullName>
    </submittedName>
</protein>
<name>A0AAE0JMK9_9PEZI</name>
<keyword evidence="2" id="KW-1185">Reference proteome</keyword>
<gene>
    <name evidence="1" type="ORF">B0H65DRAFT_142790</name>
</gene>
<proteinExistence type="predicted"/>
<reference evidence="1" key="2">
    <citation type="submission" date="2023-06" db="EMBL/GenBank/DDBJ databases">
        <authorList>
            <consortium name="Lawrence Berkeley National Laboratory"/>
            <person name="Haridas S."/>
            <person name="Hensen N."/>
            <person name="Bonometti L."/>
            <person name="Westerberg I."/>
            <person name="Brannstrom I.O."/>
            <person name="Guillou S."/>
            <person name="Cros-Aarteil S."/>
            <person name="Calhoun S."/>
            <person name="Kuo A."/>
            <person name="Mondo S."/>
            <person name="Pangilinan J."/>
            <person name="Riley R."/>
            <person name="Labutti K."/>
            <person name="Andreopoulos B."/>
            <person name="Lipzen A."/>
            <person name="Chen C."/>
            <person name="Yanf M."/>
            <person name="Daum C."/>
            <person name="Ng V."/>
            <person name="Clum A."/>
            <person name="Steindorff A."/>
            <person name="Ohm R."/>
            <person name="Martin F."/>
            <person name="Silar P."/>
            <person name="Natvig D."/>
            <person name="Lalanne C."/>
            <person name="Gautier V."/>
            <person name="Ament-Velasquez S.L."/>
            <person name="Kruys A."/>
            <person name="Hutchinson M.I."/>
            <person name="Powell A.J."/>
            <person name="Barry K."/>
            <person name="Miller A.N."/>
            <person name="Grigoriev I.V."/>
            <person name="Debuchy R."/>
            <person name="Gladieux P."/>
            <person name="Thoren M.H."/>
            <person name="Johannesson H."/>
        </authorList>
    </citation>
    <scope>NUCLEOTIDE SEQUENCE</scope>
    <source>
        <strain evidence="1">CBS 560.94</strain>
    </source>
</reference>
<comment type="caution">
    <text evidence="1">The sequence shown here is derived from an EMBL/GenBank/DDBJ whole genome shotgun (WGS) entry which is preliminary data.</text>
</comment>
<dbReference type="Proteomes" id="UP001278500">
    <property type="component" value="Unassembled WGS sequence"/>
</dbReference>
<sequence>MNGSRILGRKKGVAVGFKSRPTIRLTNPLVVVSVTFRGWSCSRLNVCFPFSLAASLLTLPFGVFCCFQLTSFRRTVLPSIAPCTKPWWNGISQVSDIGSSVPLFSSSKHLTVCCTPVVQSRDIGYWPTCVHLRAPPFRVTHPFFSWTSSSSCLELVQLPLSAATMEIQPEALVFVKEKVCNRSTSGQKPKLTAGTDEINRTR</sequence>
<evidence type="ECO:0000313" key="2">
    <source>
        <dbReference type="Proteomes" id="UP001278500"/>
    </source>
</evidence>
<dbReference type="GeneID" id="87858110"/>